<dbReference type="AlphaFoldDB" id="H8H3Q9"/>
<feature type="compositionally biased region" description="Polar residues" evidence="1">
    <location>
        <begin position="270"/>
        <end position="281"/>
    </location>
</feature>
<dbReference type="EMBL" id="CP002196">
    <property type="protein sequence ID" value="AFD28156.1"/>
    <property type="molecule type" value="Genomic_DNA"/>
</dbReference>
<evidence type="ECO:0000256" key="1">
    <source>
        <dbReference type="SAM" id="MobiDB-lite"/>
    </source>
</evidence>
<dbReference type="HOGENOM" id="CLU_843915_0_0_0"/>
<dbReference type="Proteomes" id="UP000007575">
    <property type="component" value="Plasmid P5"/>
</dbReference>
<keyword evidence="2" id="KW-0614">Plasmid</keyword>
<accession>H8H3Q9</accession>
<proteinExistence type="predicted"/>
<name>H8H3Q9_DEIGI</name>
<feature type="region of interest" description="Disordered" evidence="1">
    <location>
        <begin position="248"/>
        <end position="282"/>
    </location>
</feature>
<keyword evidence="3" id="KW-1185">Reference proteome</keyword>
<reference evidence="2 3" key="1">
    <citation type="journal article" date="2012" name="PLoS ONE">
        <title>Genome sequence and transcriptome analysis of the radioresistant bacterium Deinococcus gobiensis: insights into the extreme environmental adaptations.</title>
        <authorList>
            <person name="Yuan M."/>
            <person name="Chen M."/>
            <person name="Zhang W."/>
            <person name="Lu W."/>
            <person name="Wang J."/>
            <person name="Yang M."/>
            <person name="Zhao P."/>
            <person name="Tang R."/>
            <person name="Li X."/>
            <person name="Hao Y."/>
            <person name="Zhou Z."/>
            <person name="Zhan Y."/>
            <person name="Yu H."/>
            <person name="Teng C."/>
            <person name="Yan Y."/>
            <person name="Ping S."/>
            <person name="Wang Y."/>
            <person name="Lin M."/>
        </authorList>
    </citation>
    <scope>NUCLEOTIDE SEQUENCE [LARGE SCALE GENOMIC DNA]</scope>
    <source>
        <strain evidence="3">DSM 21396 / JCM 16679 / CGMCC 1.7299 / I-0</strain>
        <plasmid evidence="2">P5</plasmid>
    </source>
</reference>
<dbReference type="KEGG" id="dgo:DGo_PE0012"/>
<evidence type="ECO:0000313" key="3">
    <source>
        <dbReference type="Proteomes" id="UP000007575"/>
    </source>
</evidence>
<gene>
    <name evidence="2" type="ordered locus">DGo_PE0012</name>
</gene>
<organism evidence="2 3">
    <name type="scientific">Deinococcus gobiensis (strain DSM 21396 / JCM 16679 / CGMCC 1.7299 / I-0)</name>
    <dbReference type="NCBI Taxonomy" id="745776"/>
    <lineage>
        <taxon>Bacteria</taxon>
        <taxon>Thermotogati</taxon>
        <taxon>Deinococcota</taxon>
        <taxon>Deinococci</taxon>
        <taxon>Deinococcales</taxon>
        <taxon>Deinococcaceae</taxon>
        <taxon>Deinococcus</taxon>
    </lineage>
</organism>
<feature type="region of interest" description="Disordered" evidence="1">
    <location>
        <begin position="184"/>
        <end position="207"/>
    </location>
</feature>
<evidence type="ECO:0000313" key="2">
    <source>
        <dbReference type="EMBL" id="AFD28156.1"/>
    </source>
</evidence>
<sequence>MDRLLGLAGLRSDCVPHRRGDGPGGGEATRTKRRRSPQAWGWTVQLFQVQAVQVAFPTGVGMDRINPAHASASIRVPHRRGDGPPPIWVPPARLRRSPQAWGWTVLHERAQQHQLAFPTGVGMDRLRRPGPLRALRVPHRRGDGPVLIKRQDEQATRSPQAWGWTVHYSRVPELPNAFPTGVGMDRNSPHGVRSSRSVPHRRGDGPPRFLSSALKLARSPQAWGWTARLDHPARFLGAFPTGVGMDLQPHSGTPRRHGVPHRRGDGPRHNGSSFSSRQRSPQAWGWTALSQLAANFGQAFPTGVGMDRGSVLGSIGCTRVPHRRGDGPQ</sequence>
<geneLocation type="plasmid" evidence="2 3">
    <name>P5</name>
</geneLocation>
<dbReference type="AntiFam" id="ANF00057">
    <property type="entry name" value="Translation of E. coli type CRISPR repeat"/>
</dbReference>
<protein>
    <submittedName>
        <fullName evidence="2">Uncharacterized protein</fullName>
    </submittedName>
</protein>
<feature type="region of interest" description="Disordered" evidence="1">
    <location>
        <begin position="15"/>
        <end position="35"/>
    </location>
</feature>